<dbReference type="Gene3D" id="3.20.20.70">
    <property type="entry name" value="Aldolase class I"/>
    <property type="match status" value="1"/>
</dbReference>
<dbReference type="GO" id="GO:0008168">
    <property type="term" value="F:methyltransferase activity"/>
    <property type="evidence" value="ECO:0007669"/>
    <property type="project" value="InterPro"/>
</dbReference>
<gene>
    <name evidence="8" type="ORF">AKJ65_00040</name>
</gene>
<dbReference type="PROSITE" id="PS51918">
    <property type="entry name" value="RADICAL_SAM"/>
    <property type="match status" value="1"/>
</dbReference>
<dbReference type="AlphaFoldDB" id="A0A133UNW3"/>
<keyword evidence="3" id="KW-0949">S-adenosyl-L-methionine</keyword>
<dbReference type="PANTHER" id="PTHR43306">
    <property type="entry name" value="7,8-DIHYDRO-6-HYDROXYMETHYLPTERIN DIMETHYLTRANSFERASE"/>
    <property type="match status" value="1"/>
</dbReference>
<dbReference type="Pfam" id="PF04055">
    <property type="entry name" value="Radical_SAM"/>
    <property type="match status" value="1"/>
</dbReference>
<dbReference type="InterPro" id="IPR034474">
    <property type="entry name" value="Methyltransferase_Class_D"/>
</dbReference>
<dbReference type="InterPro" id="IPR058240">
    <property type="entry name" value="rSAM_sf"/>
</dbReference>
<evidence type="ECO:0000256" key="6">
    <source>
        <dbReference type="ARBA" id="ARBA00023014"/>
    </source>
</evidence>
<sequence length="514" mass="58194">MDPMTETLEEVESICPDCLKEGKVAKIDAQILEENGKIWIKKECQEHGEFKSIYFGDPVLYGRWMKYKVQGDGVENAEIEGGWLEDLPKLYPKHNSQTVLSNLMVTNRCNLRCSYCFMNAGAAGYVYEPSLEELEKMMRQVREERPVPNKAIQITGGEPTVRDDLIEIGELAEEMGFTHIQVNTNGIKLAEDADYCRKLREAGVNTIYMSFDGMSKDANPWIEQNKKAVENLREAELGVVLVPVPIKGSNLHELGDIIRYAADNVDIVRGVNFQPIAFCGRPENVPEENRTKRRVDYALLMEALEEDLGGQIKKEDFYPVPFVHPISKLMENLKGEKQVEFTPNPGCGGATYAFVQEGELVPITRFIDVEGLMDLIRKQSEKSGMFKKARIATSLAKNIMDYVDLDKAPEDLDIKDLIVNALLRGDYGSLGKFHLKSLFIGSMWFQDPWNLNLERLKNCVIHYTTPDGIVPFCAYNGLGIGGKIRERYSMPIEEWEEKTGKKLKEDLWKGGPIS</sequence>
<comment type="caution">
    <text evidence="8">The sequence shown here is derived from an EMBL/GenBank/DDBJ whole genome shotgun (WGS) entry which is preliminary data.</text>
</comment>
<evidence type="ECO:0000256" key="4">
    <source>
        <dbReference type="ARBA" id="ARBA00022723"/>
    </source>
</evidence>
<dbReference type="InterPro" id="IPR007197">
    <property type="entry name" value="rSAM"/>
</dbReference>
<protein>
    <recommendedName>
        <fullName evidence="7">Radical SAM core domain-containing protein</fullName>
    </recommendedName>
</protein>
<dbReference type="SFLD" id="SFLDS00029">
    <property type="entry name" value="Radical_SAM"/>
    <property type="match status" value="1"/>
</dbReference>
<evidence type="ECO:0000313" key="8">
    <source>
        <dbReference type="EMBL" id="KXA95879.1"/>
    </source>
</evidence>
<dbReference type="InterPro" id="IPR056488">
    <property type="entry name" value="Zn_ribbon_HMPTM"/>
</dbReference>
<dbReference type="SFLD" id="SFLDG01067">
    <property type="entry name" value="SPASM/twitch_domain_containing"/>
    <property type="match status" value="1"/>
</dbReference>
<keyword evidence="5" id="KW-0408">Iron</keyword>
<keyword evidence="2" id="KW-0004">4Fe-4S</keyword>
<dbReference type="SUPFAM" id="SSF102114">
    <property type="entry name" value="Radical SAM enzymes"/>
    <property type="match status" value="1"/>
</dbReference>
<dbReference type="NCBIfam" id="NF045702">
    <property type="entry name" value="rSAM_GDGT_ether"/>
    <property type="match status" value="1"/>
</dbReference>
<dbReference type="PROSITE" id="PS01305">
    <property type="entry name" value="MOAA_NIFB_PQQE"/>
    <property type="match status" value="1"/>
</dbReference>
<dbReference type="SFLD" id="SFLDG01100">
    <property type="entry name" value="methyltransferase_(Class_D)"/>
    <property type="match status" value="1"/>
</dbReference>
<dbReference type="InterPro" id="IPR034471">
    <property type="entry name" value="GDGT/MA_synthase"/>
</dbReference>
<dbReference type="CDD" id="cd01335">
    <property type="entry name" value="Radical_SAM"/>
    <property type="match status" value="1"/>
</dbReference>
<dbReference type="PANTHER" id="PTHR43306:SF1">
    <property type="entry name" value="7,8-DIHYDRO-6-HYDROXYMETHYLPTERIN DIMETHYLTRANSFERASE"/>
    <property type="match status" value="1"/>
</dbReference>
<evidence type="ECO:0000313" key="9">
    <source>
        <dbReference type="Proteomes" id="UP000070284"/>
    </source>
</evidence>
<evidence type="ECO:0000256" key="5">
    <source>
        <dbReference type="ARBA" id="ARBA00023004"/>
    </source>
</evidence>
<evidence type="ECO:0000256" key="2">
    <source>
        <dbReference type="ARBA" id="ARBA00022485"/>
    </source>
</evidence>
<name>A0A133UNW3_9EURY</name>
<keyword evidence="6" id="KW-0411">Iron-sulfur</keyword>
<keyword evidence="4" id="KW-0479">Metal-binding</keyword>
<feature type="domain" description="Radical SAM core" evidence="7">
    <location>
        <begin position="93"/>
        <end position="311"/>
    </location>
</feature>
<dbReference type="Proteomes" id="UP000070284">
    <property type="component" value="Unassembled WGS sequence"/>
</dbReference>
<proteinExistence type="predicted"/>
<dbReference type="InterPro" id="IPR013785">
    <property type="entry name" value="Aldolase_TIM"/>
</dbReference>
<accession>A0A133UNW3</accession>
<reference evidence="8 9" key="1">
    <citation type="journal article" date="2016" name="Sci. Rep.">
        <title>Metabolic traits of an uncultured archaeal lineage -MSBL1- from brine pools of the Red Sea.</title>
        <authorList>
            <person name="Mwirichia R."/>
            <person name="Alam I."/>
            <person name="Rashid M."/>
            <person name="Vinu M."/>
            <person name="Ba-Alawi W."/>
            <person name="Anthony Kamau A."/>
            <person name="Kamanda Ngugi D."/>
            <person name="Goker M."/>
            <person name="Klenk H.P."/>
            <person name="Bajic V."/>
            <person name="Stingl U."/>
        </authorList>
    </citation>
    <scope>NUCLEOTIDE SEQUENCE [LARGE SCALE GENOMIC DNA]</scope>
    <source>
        <strain evidence="8">SCGC-AAA259E19</strain>
    </source>
</reference>
<dbReference type="InterPro" id="IPR000385">
    <property type="entry name" value="MoaA_NifB_PqqE_Fe-S-bd_CS"/>
</dbReference>
<keyword evidence="9" id="KW-1185">Reference proteome</keyword>
<dbReference type="PATRIC" id="fig|1698264.3.peg.8"/>
<dbReference type="EMBL" id="LHXO01000001">
    <property type="protein sequence ID" value="KXA95879.1"/>
    <property type="molecule type" value="Genomic_DNA"/>
</dbReference>
<organism evidence="8 9">
    <name type="scientific">candidate division MSBL1 archaeon SCGC-AAA259E19</name>
    <dbReference type="NCBI Taxonomy" id="1698264"/>
    <lineage>
        <taxon>Archaea</taxon>
        <taxon>Methanobacteriati</taxon>
        <taxon>Methanobacteriota</taxon>
        <taxon>candidate division MSBL1</taxon>
    </lineage>
</organism>
<evidence type="ECO:0000256" key="1">
    <source>
        <dbReference type="ARBA" id="ARBA00001966"/>
    </source>
</evidence>
<evidence type="ECO:0000256" key="3">
    <source>
        <dbReference type="ARBA" id="ARBA00022691"/>
    </source>
</evidence>
<dbReference type="GO" id="GO:0051539">
    <property type="term" value="F:4 iron, 4 sulfur cluster binding"/>
    <property type="evidence" value="ECO:0007669"/>
    <property type="project" value="UniProtKB-KW"/>
</dbReference>
<comment type="cofactor">
    <cofactor evidence="1">
        <name>[4Fe-4S] cluster</name>
        <dbReference type="ChEBI" id="CHEBI:49883"/>
    </cofactor>
</comment>
<evidence type="ECO:0000259" key="7">
    <source>
        <dbReference type="PROSITE" id="PS51918"/>
    </source>
</evidence>
<dbReference type="Pfam" id="PF23545">
    <property type="entry name" value="Zn_ribbon_HMPTM"/>
    <property type="match status" value="1"/>
</dbReference>
<dbReference type="GO" id="GO:0046872">
    <property type="term" value="F:metal ion binding"/>
    <property type="evidence" value="ECO:0007669"/>
    <property type="project" value="UniProtKB-KW"/>
</dbReference>